<organism evidence="1 2">
    <name type="scientific">Paramagnetospirillum magneticum (strain ATCC 700264 / AMB-1)</name>
    <name type="common">Magnetospirillum magneticum</name>
    <dbReference type="NCBI Taxonomy" id="342108"/>
    <lineage>
        <taxon>Bacteria</taxon>
        <taxon>Pseudomonadati</taxon>
        <taxon>Pseudomonadota</taxon>
        <taxon>Alphaproteobacteria</taxon>
        <taxon>Rhodospirillales</taxon>
        <taxon>Magnetospirillaceae</taxon>
        <taxon>Paramagnetospirillum</taxon>
    </lineage>
</organism>
<evidence type="ECO:0000313" key="1">
    <source>
        <dbReference type="EMBL" id="BAE52055.1"/>
    </source>
</evidence>
<name>Q2W270_PARM1</name>
<dbReference type="EMBL" id="AP007255">
    <property type="protein sequence ID" value="BAE52055.1"/>
    <property type="molecule type" value="Genomic_DNA"/>
</dbReference>
<sequence>MFRVITFVHSSIFAWWACELREPPTPKKRAQRTEHGMLLLRRRSAMPKFLVSIARDVAKPEVLEVTADNADEARWIALSSCDAWMDVDAGAVAVTRADAPAGQGTLLLKSAA</sequence>
<reference evidence="1 2" key="1">
    <citation type="journal article" date="2005" name="DNA Res.">
        <title>Complete genome sequence of the facultative anaerobic magnetotactic bacterium Magnetospirillum sp. strain AMB-1.</title>
        <authorList>
            <person name="Matsunaga T."/>
            <person name="Okamura Y."/>
            <person name="Fukuda Y."/>
            <person name="Wahyudi A.T."/>
            <person name="Murase Y."/>
            <person name="Takeyama H."/>
        </authorList>
    </citation>
    <scope>NUCLEOTIDE SEQUENCE [LARGE SCALE GENOMIC DNA]</scope>
    <source>
        <strain evidence="2">ATCC 700264 / AMB-1</strain>
    </source>
</reference>
<protein>
    <submittedName>
        <fullName evidence="1">Uncharacterized protein</fullName>
    </submittedName>
</protein>
<dbReference type="Proteomes" id="UP000007058">
    <property type="component" value="Chromosome"/>
</dbReference>
<dbReference type="AlphaFoldDB" id="Q2W270"/>
<proteinExistence type="predicted"/>
<keyword evidence="2" id="KW-1185">Reference proteome</keyword>
<dbReference type="KEGG" id="mag:amb3251"/>
<dbReference type="HOGENOM" id="CLU_2142874_0_0_5"/>
<accession>Q2W270</accession>
<evidence type="ECO:0000313" key="2">
    <source>
        <dbReference type="Proteomes" id="UP000007058"/>
    </source>
</evidence>
<gene>
    <name evidence="1" type="ordered locus">amb3251</name>
</gene>